<evidence type="ECO:0000313" key="5">
    <source>
        <dbReference type="Proteomes" id="UP000249577"/>
    </source>
</evidence>
<evidence type="ECO:0000259" key="3">
    <source>
        <dbReference type="Pfam" id="PF03981"/>
    </source>
</evidence>
<comment type="similarity">
    <text evidence="2">Belongs to the UPF0174 family.</text>
</comment>
<name>A0A2W5KR76_ANCNO</name>
<dbReference type="Pfam" id="PF03981">
    <property type="entry name" value="Ubiq_cyt_C_chap"/>
    <property type="match status" value="1"/>
</dbReference>
<evidence type="ECO:0000256" key="2">
    <source>
        <dbReference type="ARBA" id="ARBA00006436"/>
    </source>
</evidence>
<gene>
    <name evidence="4" type="ORF">DI565_04105</name>
</gene>
<dbReference type="EMBL" id="QFPN01000002">
    <property type="protein sequence ID" value="PZQ17918.1"/>
    <property type="molecule type" value="Genomic_DNA"/>
</dbReference>
<comment type="caution">
    <text evidence="4">The sequence shown here is derived from an EMBL/GenBank/DDBJ whole genome shotgun (WGS) entry which is preliminary data.</text>
</comment>
<dbReference type="InterPro" id="IPR007129">
    <property type="entry name" value="Ubiqinol_cyt_c_chaperone_CPB3"/>
</dbReference>
<sequence length="184" mass="19806">MIFGLFRKSAPETALAADAVYASVVAAARRPEFYRDLGAPDTLPGRFELIVLHAALLNRRLARDPDPRAQAFAQDVFDAMFRALDANLREIGVGDITVPKRVKAMARSYYDGAKVYDAALDARDEAALAAALGRIVYAGEAPDEERPRRLAAYAIRADAALAAQAAAELEVAGPAYPDVTEDLT</sequence>
<reference evidence="4 5" key="1">
    <citation type="submission" date="2017-08" db="EMBL/GenBank/DDBJ databases">
        <title>Infants hospitalized years apart are colonized by the same room-sourced microbial strains.</title>
        <authorList>
            <person name="Brooks B."/>
            <person name="Olm M.R."/>
            <person name="Firek B.A."/>
            <person name="Baker R."/>
            <person name="Thomas B.C."/>
            <person name="Morowitz M.J."/>
            <person name="Banfield J.F."/>
        </authorList>
    </citation>
    <scope>NUCLEOTIDE SEQUENCE [LARGE SCALE GENOMIC DNA]</scope>
    <source>
        <strain evidence="4">S2_005_003_R2_43</strain>
    </source>
</reference>
<organism evidence="4 5">
    <name type="scientific">Ancylobacter novellus</name>
    <name type="common">Thiobacillus novellus</name>
    <dbReference type="NCBI Taxonomy" id="921"/>
    <lineage>
        <taxon>Bacteria</taxon>
        <taxon>Pseudomonadati</taxon>
        <taxon>Pseudomonadota</taxon>
        <taxon>Alphaproteobacteria</taxon>
        <taxon>Hyphomicrobiales</taxon>
        <taxon>Xanthobacteraceae</taxon>
        <taxon>Ancylobacter</taxon>
    </lineage>
</organism>
<dbReference type="PANTHER" id="PTHR12184:SF1">
    <property type="entry name" value="UBIQUINOL-CYTOCHROME-C REDUCTASE COMPLEX ASSEMBLY FACTOR 1"/>
    <property type="match status" value="1"/>
</dbReference>
<dbReference type="InterPro" id="IPR014569">
    <property type="entry name" value="Ubq_cyt-c_CBP3-rel"/>
</dbReference>
<dbReference type="InterPro" id="IPR021150">
    <property type="entry name" value="Ubiq_cyt_c_chap"/>
</dbReference>
<evidence type="ECO:0000256" key="1">
    <source>
        <dbReference type="ARBA" id="ARBA00006407"/>
    </source>
</evidence>
<comment type="similarity">
    <text evidence="1">Belongs to the CBP3 family.</text>
</comment>
<protein>
    <submittedName>
        <fullName evidence="4">Ubiquinol-cytochrome C chaperone</fullName>
    </submittedName>
</protein>
<dbReference type="AlphaFoldDB" id="A0A2W5KR76"/>
<dbReference type="PANTHER" id="PTHR12184">
    <property type="entry name" value="UBIQUINOL-CYTOCHROME C REDUCTASE COMPLEX ASSEMBLY FACTOR 1 FAMILY MEMBER"/>
    <property type="match status" value="1"/>
</dbReference>
<feature type="domain" description="Ubiquinol-cytochrome c chaperone" evidence="3">
    <location>
        <begin position="36"/>
        <end position="174"/>
    </location>
</feature>
<evidence type="ECO:0000313" key="4">
    <source>
        <dbReference type="EMBL" id="PZQ17918.1"/>
    </source>
</evidence>
<dbReference type="Proteomes" id="UP000249577">
    <property type="component" value="Unassembled WGS sequence"/>
</dbReference>
<accession>A0A2W5KR76</accession>
<proteinExistence type="inferred from homology"/>
<dbReference type="PIRSF" id="PIRSF032079">
    <property type="entry name" value="UCP032079"/>
    <property type="match status" value="1"/>
</dbReference>